<feature type="transmembrane region" description="Helical" evidence="1">
    <location>
        <begin position="7"/>
        <end position="28"/>
    </location>
</feature>
<reference evidence="2 3" key="1">
    <citation type="submission" date="2020-01" db="EMBL/GenBank/DDBJ databases">
        <authorList>
            <consortium name="DOE Joint Genome Institute"/>
            <person name="Haridas S."/>
            <person name="Albert R."/>
            <person name="Binder M."/>
            <person name="Bloem J."/>
            <person name="Labutti K."/>
            <person name="Salamov A."/>
            <person name="Andreopoulos B."/>
            <person name="Baker S.E."/>
            <person name="Barry K."/>
            <person name="Bills G."/>
            <person name="Bluhm B.H."/>
            <person name="Cannon C."/>
            <person name="Castanera R."/>
            <person name="Culley D.E."/>
            <person name="Daum C."/>
            <person name="Ezra D."/>
            <person name="Gonzalez J.B."/>
            <person name="Henrissat B."/>
            <person name="Kuo A."/>
            <person name="Liang C."/>
            <person name="Lipzen A."/>
            <person name="Lutzoni F."/>
            <person name="Magnuson J."/>
            <person name="Mondo S."/>
            <person name="Nolan M."/>
            <person name="Ohm R."/>
            <person name="Pangilinan J."/>
            <person name="Park H.-J.H."/>
            <person name="Ramirez L."/>
            <person name="Alfaro M."/>
            <person name="Sun H."/>
            <person name="Tritt A."/>
            <person name="Yoshinaga Y."/>
            <person name="Zwiers L.-H.L."/>
            <person name="Turgeon B.G."/>
            <person name="Goodwin S.B."/>
            <person name="Spatafora J.W."/>
            <person name="Crous P.W."/>
            <person name="Grigoriev I.V."/>
        </authorList>
    </citation>
    <scope>NUCLEOTIDE SEQUENCE [LARGE SCALE GENOMIC DNA]</scope>
    <source>
        <strain evidence="2 3">CBS 611.86</strain>
    </source>
</reference>
<comment type="caution">
    <text evidence="2">The sequence shown here is derived from an EMBL/GenBank/DDBJ whole genome shotgun (WGS) entry which is preliminary data.</text>
</comment>
<dbReference type="EMBL" id="JAADJZ010000023">
    <property type="protein sequence ID" value="KAF2867411.1"/>
    <property type="molecule type" value="Genomic_DNA"/>
</dbReference>
<keyword evidence="1" id="KW-0812">Transmembrane</keyword>
<proteinExistence type="predicted"/>
<sequence>MRISRSEFAWALLWTYILGFKIEVFWLGRRMYHCDMAMQTCIEAIEEQERCWFCKLTRRFGMLRRSWREQAQPRLLRGCKALGTLRNSLSCAVLVCSE</sequence>
<protein>
    <submittedName>
        <fullName evidence="2">Uncharacterized protein</fullName>
    </submittedName>
</protein>
<keyword evidence="1" id="KW-0472">Membrane</keyword>
<dbReference type="AlphaFoldDB" id="A0A7C8I3Z8"/>
<organism evidence="2 3">
    <name type="scientific">Massariosphaeria phaeospora</name>
    <dbReference type="NCBI Taxonomy" id="100035"/>
    <lineage>
        <taxon>Eukaryota</taxon>
        <taxon>Fungi</taxon>
        <taxon>Dikarya</taxon>
        <taxon>Ascomycota</taxon>
        <taxon>Pezizomycotina</taxon>
        <taxon>Dothideomycetes</taxon>
        <taxon>Pleosporomycetidae</taxon>
        <taxon>Pleosporales</taxon>
        <taxon>Pleosporales incertae sedis</taxon>
        <taxon>Massariosphaeria</taxon>
    </lineage>
</organism>
<evidence type="ECO:0000256" key="1">
    <source>
        <dbReference type="SAM" id="Phobius"/>
    </source>
</evidence>
<evidence type="ECO:0000313" key="3">
    <source>
        <dbReference type="Proteomes" id="UP000481861"/>
    </source>
</evidence>
<keyword evidence="3" id="KW-1185">Reference proteome</keyword>
<keyword evidence="1" id="KW-1133">Transmembrane helix</keyword>
<dbReference type="Proteomes" id="UP000481861">
    <property type="component" value="Unassembled WGS sequence"/>
</dbReference>
<accession>A0A7C8I3Z8</accession>
<evidence type="ECO:0000313" key="2">
    <source>
        <dbReference type="EMBL" id="KAF2867411.1"/>
    </source>
</evidence>
<gene>
    <name evidence="2" type="ORF">BDV95DRAFT_582111</name>
</gene>
<name>A0A7C8I3Z8_9PLEO</name>